<organism evidence="1 2">
    <name type="scientific">Corynespora cassiicola Philippines</name>
    <dbReference type="NCBI Taxonomy" id="1448308"/>
    <lineage>
        <taxon>Eukaryota</taxon>
        <taxon>Fungi</taxon>
        <taxon>Dikarya</taxon>
        <taxon>Ascomycota</taxon>
        <taxon>Pezizomycotina</taxon>
        <taxon>Dothideomycetes</taxon>
        <taxon>Pleosporomycetidae</taxon>
        <taxon>Pleosporales</taxon>
        <taxon>Corynesporascaceae</taxon>
        <taxon>Corynespora</taxon>
    </lineage>
</organism>
<dbReference type="Proteomes" id="UP000240883">
    <property type="component" value="Unassembled WGS sequence"/>
</dbReference>
<name>A0A2T2NNV2_CORCC</name>
<dbReference type="EMBL" id="KZ678135">
    <property type="protein sequence ID" value="PSN67111.1"/>
    <property type="molecule type" value="Genomic_DNA"/>
</dbReference>
<protein>
    <submittedName>
        <fullName evidence="1">Uncharacterized protein</fullName>
    </submittedName>
</protein>
<accession>A0A2T2NNV2</accession>
<keyword evidence="2" id="KW-1185">Reference proteome</keyword>
<reference evidence="1 2" key="1">
    <citation type="journal article" date="2018" name="Front. Microbiol.">
        <title>Genome-Wide Analysis of Corynespora cassiicola Leaf Fall Disease Putative Effectors.</title>
        <authorList>
            <person name="Lopez D."/>
            <person name="Ribeiro S."/>
            <person name="Label P."/>
            <person name="Fumanal B."/>
            <person name="Venisse J.S."/>
            <person name="Kohler A."/>
            <person name="de Oliveira R.R."/>
            <person name="Labutti K."/>
            <person name="Lipzen A."/>
            <person name="Lail K."/>
            <person name="Bauer D."/>
            <person name="Ohm R.A."/>
            <person name="Barry K.W."/>
            <person name="Spatafora J."/>
            <person name="Grigoriev I.V."/>
            <person name="Martin F.M."/>
            <person name="Pujade-Renaud V."/>
        </authorList>
    </citation>
    <scope>NUCLEOTIDE SEQUENCE [LARGE SCALE GENOMIC DNA]</scope>
    <source>
        <strain evidence="1 2">Philippines</strain>
    </source>
</reference>
<proteinExistence type="predicted"/>
<evidence type="ECO:0000313" key="1">
    <source>
        <dbReference type="EMBL" id="PSN67111.1"/>
    </source>
</evidence>
<sequence>MHLDYRTPYGPTKSTSFFAIGNSLEEGEEKGRERRGNLFISTTDMTGWHTRYVPCRSRNVSGCVGYRQSCFCNPRSELAMFPTRNDPQAAHLGEAFHSIDTEREPEGLASAGRSTYVQAVPPQGTDLSPRPRRREIKTTCDVPVPGTSTVGVFATIVQALSGSSVDVDDFCGVLSVSRHCRVPMRSAP</sequence>
<evidence type="ECO:0000313" key="2">
    <source>
        <dbReference type="Proteomes" id="UP000240883"/>
    </source>
</evidence>
<gene>
    <name evidence="1" type="ORF">BS50DRAFT_382898</name>
</gene>
<dbReference type="AlphaFoldDB" id="A0A2T2NNV2"/>